<evidence type="ECO:0000313" key="3">
    <source>
        <dbReference type="Proteomes" id="UP001221757"/>
    </source>
</evidence>
<feature type="compositionally biased region" description="Basic and acidic residues" evidence="1">
    <location>
        <begin position="9"/>
        <end position="23"/>
    </location>
</feature>
<proteinExistence type="predicted"/>
<feature type="region of interest" description="Disordered" evidence="1">
    <location>
        <begin position="1"/>
        <end position="34"/>
    </location>
</feature>
<evidence type="ECO:0000256" key="1">
    <source>
        <dbReference type="SAM" id="MobiDB-lite"/>
    </source>
</evidence>
<dbReference type="Proteomes" id="UP001221757">
    <property type="component" value="Unassembled WGS sequence"/>
</dbReference>
<dbReference type="EMBL" id="JARKIE010000001">
    <property type="protein sequence ID" value="KAJ7710330.1"/>
    <property type="molecule type" value="Genomic_DNA"/>
</dbReference>
<gene>
    <name evidence="2" type="ORF">B0H17DRAFT_100</name>
</gene>
<dbReference type="AlphaFoldDB" id="A0AAD7MCP3"/>
<comment type="caution">
    <text evidence="2">The sequence shown here is derived from an EMBL/GenBank/DDBJ whole genome shotgun (WGS) entry which is preliminary data.</text>
</comment>
<evidence type="ECO:0000313" key="2">
    <source>
        <dbReference type="EMBL" id="KAJ7710330.1"/>
    </source>
</evidence>
<name>A0AAD7MCP3_MYCRO</name>
<accession>A0AAD7MCP3</accession>
<protein>
    <submittedName>
        <fullName evidence="2">Uncharacterized protein</fullName>
    </submittedName>
</protein>
<reference evidence="2" key="1">
    <citation type="submission" date="2023-03" db="EMBL/GenBank/DDBJ databases">
        <title>Massive genome expansion in bonnet fungi (Mycena s.s.) driven by repeated elements and novel gene families across ecological guilds.</title>
        <authorList>
            <consortium name="Lawrence Berkeley National Laboratory"/>
            <person name="Harder C.B."/>
            <person name="Miyauchi S."/>
            <person name="Viragh M."/>
            <person name="Kuo A."/>
            <person name="Thoen E."/>
            <person name="Andreopoulos B."/>
            <person name="Lu D."/>
            <person name="Skrede I."/>
            <person name="Drula E."/>
            <person name="Henrissat B."/>
            <person name="Morin E."/>
            <person name="Kohler A."/>
            <person name="Barry K."/>
            <person name="LaButti K."/>
            <person name="Morin E."/>
            <person name="Salamov A."/>
            <person name="Lipzen A."/>
            <person name="Mereny Z."/>
            <person name="Hegedus B."/>
            <person name="Baldrian P."/>
            <person name="Stursova M."/>
            <person name="Weitz H."/>
            <person name="Taylor A."/>
            <person name="Grigoriev I.V."/>
            <person name="Nagy L.G."/>
            <person name="Martin F."/>
            <person name="Kauserud H."/>
        </authorList>
    </citation>
    <scope>NUCLEOTIDE SEQUENCE</scope>
    <source>
        <strain evidence="2">CBHHK067</strain>
    </source>
</reference>
<feature type="region of interest" description="Disordered" evidence="1">
    <location>
        <begin position="74"/>
        <end position="97"/>
    </location>
</feature>
<sequence>MRARHRPGQRMERDARQAHEHHLAGLQSRESVDAPPARVKRTLLLYPSPVPRRCARPVGSPVCLRLHRSSHSPLAAVRDPSSSSPFSTPVGPSHPTRSGCRAAAAVLHSPLCAVRAAVALSGPCLGLAHPVAVTVSRLPFPRHACPSISAPLAPRTPPVPRHCSRPALAVPAAVASSRSSSVGRVVVSVGIGLGHVLYPAYLAL</sequence>
<keyword evidence="3" id="KW-1185">Reference proteome</keyword>
<organism evidence="2 3">
    <name type="scientific">Mycena rosella</name>
    <name type="common">Pink bonnet</name>
    <name type="synonym">Agaricus rosellus</name>
    <dbReference type="NCBI Taxonomy" id="1033263"/>
    <lineage>
        <taxon>Eukaryota</taxon>
        <taxon>Fungi</taxon>
        <taxon>Dikarya</taxon>
        <taxon>Basidiomycota</taxon>
        <taxon>Agaricomycotina</taxon>
        <taxon>Agaricomycetes</taxon>
        <taxon>Agaricomycetidae</taxon>
        <taxon>Agaricales</taxon>
        <taxon>Marasmiineae</taxon>
        <taxon>Mycenaceae</taxon>
        <taxon>Mycena</taxon>
    </lineage>
</organism>